<dbReference type="PANTHER" id="PTHR30576:SF0">
    <property type="entry name" value="UNDECAPRENYL-PHOSPHATE N-ACETYLGALACTOSAMINYL 1-PHOSPHATE TRANSFERASE-RELATED"/>
    <property type="match status" value="1"/>
</dbReference>
<comment type="similarity">
    <text evidence="2">Belongs to the bacterial sugar transferase family.</text>
</comment>
<keyword evidence="5 7" id="KW-1133">Transmembrane helix</keyword>
<feature type="transmembrane region" description="Helical" evidence="7">
    <location>
        <begin position="85"/>
        <end position="104"/>
    </location>
</feature>
<dbReference type="InterPro" id="IPR017475">
    <property type="entry name" value="EPS_sugar_tfrase"/>
</dbReference>
<organism evidence="9 10">
    <name type="scientific">Candidatus Merdibacter merdavium</name>
    <dbReference type="NCBI Taxonomy" id="2838692"/>
    <lineage>
        <taxon>Bacteria</taxon>
        <taxon>Bacillati</taxon>
        <taxon>Bacillota</taxon>
        <taxon>Erysipelotrichia</taxon>
        <taxon>Erysipelotrichales</taxon>
        <taxon>Erysipelotrichaceae</taxon>
        <taxon>Merdibacter</taxon>
    </lineage>
</organism>
<dbReference type="Proteomes" id="UP000823896">
    <property type="component" value="Unassembled WGS sequence"/>
</dbReference>
<comment type="subcellular location">
    <subcellularLocation>
        <location evidence="1">Membrane</location>
        <topology evidence="1">Multi-pass membrane protein</topology>
    </subcellularLocation>
</comment>
<feature type="domain" description="Bacterial sugar transferase" evidence="8">
    <location>
        <begin position="260"/>
        <end position="451"/>
    </location>
</feature>
<evidence type="ECO:0000259" key="8">
    <source>
        <dbReference type="Pfam" id="PF02397"/>
    </source>
</evidence>
<evidence type="ECO:0000256" key="5">
    <source>
        <dbReference type="ARBA" id="ARBA00022989"/>
    </source>
</evidence>
<dbReference type="AlphaFoldDB" id="A0A9D2SW14"/>
<dbReference type="GO" id="GO:0016780">
    <property type="term" value="F:phosphotransferase activity, for other substituted phosphate groups"/>
    <property type="evidence" value="ECO:0007669"/>
    <property type="project" value="TreeGrafter"/>
</dbReference>
<comment type="caution">
    <text evidence="9">The sequence shown here is derived from an EMBL/GenBank/DDBJ whole genome shotgun (WGS) entry which is preliminary data.</text>
</comment>
<evidence type="ECO:0000313" key="9">
    <source>
        <dbReference type="EMBL" id="HJC37227.1"/>
    </source>
</evidence>
<feature type="transmembrane region" description="Helical" evidence="7">
    <location>
        <begin position="262"/>
        <end position="282"/>
    </location>
</feature>
<keyword evidence="3" id="KW-0808">Transferase</keyword>
<feature type="transmembrane region" description="Helical" evidence="7">
    <location>
        <begin position="60"/>
        <end position="79"/>
    </location>
</feature>
<feature type="transmembrane region" description="Helical" evidence="7">
    <location>
        <begin position="34"/>
        <end position="51"/>
    </location>
</feature>
<evidence type="ECO:0000256" key="7">
    <source>
        <dbReference type="SAM" id="Phobius"/>
    </source>
</evidence>
<dbReference type="Gene3D" id="3.40.50.720">
    <property type="entry name" value="NAD(P)-binding Rossmann-like Domain"/>
    <property type="match status" value="1"/>
</dbReference>
<evidence type="ECO:0000256" key="2">
    <source>
        <dbReference type="ARBA" id="ARBA00006464"/>
    </source>
</evidence>
<evidence type="ECO:0000256" key="4">
    <source>
        <dbReference type="ARBA" id="ARBA00022692"/>
    </source>
</evidence>
<evidence type="ECO:0000256" key="6">
    <source>
        <dbReference type="ARBA" id="ARBA00023136"/>
    </source>
</evidence>
<dbReference type="InterPro" id="IPR003362">
    <property type="entry name" value="Bact_transf"/>
</dbReference>
<accession>A0A9D2SW14</accession>
<dbReference type="EMBL" id="DWWM01000056">
    <property type="protein sequence ID" value="HJC37227.1"/>
    <property type="molecule type" value="Genomic_DNA"/>
</dbReference>
<keyword evidence="4 7" id="KW-0812">Transmembrane</keyword>
<dbReference type="NCBIfam" id="TIGR03025">
    <property type="entry name" value="EPS_sugtrans"/>
    <property type="match status" value="1"/>
</dbReference>
<evidence type="ECO:0000256" key="3">
    <source>
        <dbReference type="ARBA" id="ARBA00022679"/>
    </source>
</evidence>
<name>A0A9D2SW14_9FIRM</name>
<sequence>MKKKVIAALQFVLEMTLFWGMTQALGIERDMAIRVQVVYFALLLLFCHYKVQTSLIWEEFLLLLKAHLCFIPICIVVLMKHMDPFVIAQSVLLGIVMFVLSLLGSRTIRLCVRSFVREKTLVIGTGRTAQTLQTIAAKNRFAMLDIVGFISIENSRYPYTLSAGCRKDQDVVKENVYPFSQLCQVIEEKQVDQLIVSSSRIDSEYMDEILSLTSGKVNTIRFVPRASGLVTFDSRVDDLNGLLLVTSFRKRNMAMGKAVKRLVDIAGGLSGCLMLLPISLAVKLINMKNGDHDPILFMQERIGKDGKPFQIYKYRTMVPDAEQVLEKMMREDEAIREEYLTNKKIIDDPRITKAGAFLRKSSLDELPQLINVLKGEMSLVGPRPYLPREKEDMGSYYQTVIKCRPGITGMWQSHGRSDVGFHDRLKMDEYYQLNWSIWLDIVILIQTVQVVTGARGAR</sequence>
<keyword evidence="6 7" id="KW-0472">Membrane</keyword>
<dbReference type="Pfam" id="PF02397">
    <property type="entry name" value="Bac_transf"/>
    <property type="match status" value="1"/>
</dbReference>
<gene>
    <name evidence="9" type="ORF">H9702_08900</name>
</gene>
<dbReference type="PANTHER" id="PTHR30576">
    <property type="entry name" value="COLANIC BIOSYNTHESIS UDP-GLUCOSE LIPID CARRIER TRANSFERASE"/>
    <property type="match status" value="1"/>
</dbReference>
<reference evidence="9" key="1">
    <citation type="journal article" date="2021" name="PeerJ">
        <title>Extensive microbial diversity within the chicken gut microbiome revealed by metagenomics and culture.</title>
        <authorList>
            <person name="Gilroy R."/>
            <person name="Ravi A."/>
            <person name="Getino M."/>
            <person name="Pursley I."/>
            <person name="Horton D.L."/>
            <person name="Alikhan N.F."/>
            <person name="Baker D."/>
            <person name="Gharbi K."/>
            <person name="Hall N."/>
            <person name="Watson M."/>
            <person name="Adriaenssens E.M."/>
            <person name="Foster-Nyarko E."/>
            <person name="Jarju S."/>
            <person name="Secka A."/>
            <person name="Antonio M."/>
            <person name="Oren A."/>
            <person name="Chaudhuri R.R."/>
            <person name="La Ragione R."/>
            <person name="Hildebrand F."/>
            <person name="Pallen M.J."/>
        </authorList>
    </citation>
    <scope>NUCLEOTIDE SEQUENCE</scope>
    <source>
        <strain evidence="9">CHK187-11901</strain>
    </source>
</reference>
<protein>
    <submittedName>
        <fullName evidence="9">Exopolysaccharide biosynthesis polyprenyl glycosylphosphotransferase</fullName>
    </submittedName>
</protein>
<dbReference type="GO" id="GO:0016020">
    <property type="term" value="C:membrane"/>
    <property type="evidence" value="ECO:0007669"/>
    <property type="project" value="UniProtKB-SubCell"/>
</dbReference>
<evidence type="ECO:0000256" key="1">
    <source>
        <dbReference type="ARBA" id="ARBA00004141"/>
    </source>
</evidence>
<proteinExistence type="inferred from homology"/>
<evidence type="ECO:0000313" key="10">
    <source>
        <dbReference type="Proteomes" id="UP000823896"/>
    </source>
</evidence>
<reference evidence="9" key="2">
    <citation type="submission" date="2021-04" db="EMBL/GenBank/DDBJ databases">
        <authorList>
            <person name="Gilroy R."/>
        </authorList>
    </citation>
    <scope>NUCLEOTIDE SEQUENCE</scope>
    <source>
        <strain evidence="9">CHK187-11901</strain>
    </source>
</reference>